<reference evidence="1 2" key="1">
    <citation type="submission" date="2024-04" db="EMBL/GenBank/DDBJ databases">
        <title>genome sequences of Mucor flavus KT1a and Helicostylum pulchrum KT1b strains isolated from the surface of a dry-aged beef.</title>
        <authorList>
            <person name="Toyotome T."/>
            <person name="Hosono M."/>
            <person name="Torimaru M."/>
            <person name="Fukuda K."/>
            <person name="Mikami N."/>
        </authorList>
    </citation>
    <scope>NUCLEOTIDE SEQUENCE [LARGE SCALE GENOMIC DNA]</scope>
    <source>
        <strain evidence="1 2">KT1a</strain>
    </source>
</reference>
<organism evidence="1 2">
    <name type="scientific">Mucor flavus</name>
    <dbReference type="NCBI Taxonomy" id="439312"/>
    <lineage>
        <taxon>Eukaryota</taxon>
        <taxon>Fungi</taxon>
        <taxon>Fungi incertae sedis</taxon>
        <taxon>Mucoromycota</taxon>
        <taxon>Mucoromycotina</taxon>
        <taxon>Mucoromycetes</taxon>
        <taxon>Mucorales</taxon>
        <taxon>Mucorineae</taxon>
        <taxon>Mucoraceae</taxon>
        <taxon>Mucor</taxon>
    </lineage>
</organism>
<name>A0ABP9ZCD7_9FUNG</name>
<evidence type="ECO:0000313" key="2">
    <source>
        <dbReference type="Proteomes" id="UP001473302"/>
    </source>
</evidence>
<gene>
    <name evidence="1" type="ORF">MFLAVUS_010294</name>
</gene>
<accession>A0ABP9ZCD7</accession>
<sequence length="98" mass="11400">MNVPLGSSNLVVKNWSVFGYFLHVEEGAIPNEAVRRASDNVRQEKASKRYRVNIIRVWTGQYLELDMLPEHRQGKHAKRFFISADPDVKEETLRCVEK</sequence>
<comment type="caution">
    <text evidence="1">The sequence shown here is derived from an EMBL/GenBank/DDBJ whole genome shotgun (WGS) entry which is preliminary data.</text>
</comment>
<evidence type="ECO:0000313" key="1">
    <source>
        <dbReference type="EMBL" id="GAA5816762.1"/>
    </source>
</evidence>
<proteinExistence type="predicted"/>
<dbReference type="EMBL" id="BAABUK010000034">
    <property type="protein sequence ID" value="GAA5816762.1"/>
    <property type="molecule type" value="Genomic_DNA"/>
</dbReference>
<dbReference type="Proteomes" id="UP001473302">
    <property type="component" value="Unassembled WGS sequence"/>
</dbReference>
<keyword evidence="2" id="KW-1185">Reference proteome</keyword>
<protein>
    <submittedName>
        <fullName evidence="1">Uncharacterized protein</fullName>
    </submittedName>
</protein>